<reference evidence="1" key="2">
    <citation type="submission" date="2020-08" db="EMBL/GenBank/DDBJ databases">
        <authorList>
            <person name="Chen M."/>
            <person name="Teng W."/>
            <person name="Zhao L."/>
            <person name="Hu C."/>
            <person name="Zhou Y."/>
            <person name="Han B."/>
            <person name="Song L."/>
            <person name="Shu W."/>
        </authorList>
    </citation>
    <scope>NUCLEOTIDE SEQUENCE</scope>
    <source>
        <strain evidence="1">FACHB-1375</strain>
    </source>
</reference>
<gene>
    <name evidence="1" type="ORF">H6G03_16495</name>
</gene>
<dbReference type="Gene3D" id="1.20.1440.60">
    <property type="entry name" value="23S rRNA-intervening sequence"/>
    <property type="match status" value="1"/>
</dbReference>
<evidence type="ECO:0000313" key="2">
    <source>
        <dbReference type="Proteomes" id="UP000641646"/>
    </source>
</evidence>
<dbReference type="InterPro" id="IPR036583">
    <property type="entry name" value="23S_rRNA_IVS_sf"/>
</dbReference>
<dbReference type="Pfam" id="PF05635">
    <property type="entry name" value="23S_rRNA_IVP"/>
    <property type="match status" value="1"/>
</dbReference>
<sequence>MNREQMKTRTKEFAKRVINLCRKLPETREGQLIGNQLFRSGTSVGANYRAACRGRSRAEFIAKLGIVLEEADESLYWLEILAETEIVKPELLMSLMSETKELVAIFVASLNTAKGKV</sequence>
<dbReference type="AlphaFoldDB" id="A0A926ZHJ4"/>
<dbReference type="PANTHER" id="PTHR38471">
    <property type="entry name" value="FOUR HELIX BUNDLE PROTEIN"/>
    <property type="match status" value="1"/>
</dbReference>
<dbReference type="Proteomes" id="UP000641646">
    <property type="component" value="Unassembled WGS sequence"/>
</dbReference>
<protein>
    <submittedName>
        <fullName evidence="1">Four helix bundle protein</fullName>
    </submittedName>
</protein>
<dbReference type="PIRSF" id="PIRSF035652">
    <property type="entry name" value="CHP02436"/>
    <property type="match status" value="1"/>
</dbReference>
<name>A0A926ZHJ4_9CYAN</name>
<evidence type="ECO:0000313" key="1">
    <source>
        <dbReference type="EMBL" id="MBD2182679.1"/>
    </source>
</evidence>
<reference evidence="1" key="1">
    <citation type="journal article" date="2015" name="ISME J.">
        <title>Draft Genome Sequence of Streptomyces incarnatus NRRL8089, which Produces the Nucleoside Antibiotic Sinefungin.</title>
        <authorList>
            <person name="Oshima K."/>
            <person name="Hattori M."/>
            <person name="Shimizu H."/>
            <person name="Fukuda K."/>
            <person name="Nemoto M."/>
            <person name="Inagaki K."/>
            <person name="Tamura T."/>
        </authorList>
    </citation>
    <scope>NUCLEOTIDE SEQUENCE</scope>
    <source>
        <strain evidence="1">FACHB-1375</strain>
    </source>
</reference>
<dbReference type="SUPFAM" id="SSF158446">
    <property type="entry name" value="IVS-encoded protein-like"/>
    <property type="match status" value="1"/>
</dbReference>
<dbReference type="EMBL" id="JACJPW010000040">
    <property type="protein sequence ID" value="MBD2182679.1"/>
    <property type="molecule type" value="Genomic_DNA"/>
</dbReference>
<keyword evidence="2" id="KW-1185">Reference proteome</keyword>
<dbReference type="NCBIfam" id="TIGR02436">
    <property type="entry name" value="four helix bundle protein"/>
    <property type="match status" value="1"/>
</dbReference>
<proteinExistence type="predicted"/>
<dbReference type="InterPro" id="IPR012657">
    <property type="entry name" value="23S_rRNA-intervening_sequence"/>
</dbReference>
<comment type="caution">
    <text evidence="1">The sequence shown here is derived from an EMBL/GenBank/DDBJ whole genome shotgun (WGS) entry which is preliminary data.</text>
</comment>
<dbReference type="PANTHER" id="PTHR38471:SF2">
    <property type="entry name" value="FOUR HELIX BUNDLE PROTEIN"/>
    <property type="match status" value="1"/>
</dbReference>
<organism evidence="1 2">
    <name type="scientific">Aerosakkonema funiforme FACHB-1375</name>
    <dbReference type="NCBI Taxonomy" id="2949571"/>
    <lineage>
        <taxon>Bacteria</taxon>
        <taxon>Bacillati</taxon>
        <taxon>Cyanobacteriota</taxon>
        <taxon>Cyanophyceae</taxon>
        <taxon>Oscillatoriophycideae</taxon>
        <taxon>Aerosakkonematales</taxon>
        <taxon>Aerosakkonemataceae</taxon>
        <taxon>Aerosakkonema</taxon>
    </lineage>
</organism>
<accession>A0A926ZHJ4</accession>